<protein>
    <submittedName>
        <fullName evidence="1">Uncharacterized protein</fullName>
    </submittedName>
</protein>
<dbReference type="Proteomes" id="UP000509367">
    <property type="component" value="Chromosome"/>
</dbReference>
<proteinExistence type="predicted"/>
<dbReference type="KEGG" id="orm:HTY61_14045"/>
<gene>
    <name evidence="1" type="ORF">HTY61_14045</name>
</gene>
<dbReference type="EMBL" id="CP054836">
    <property type="protein sequence ID" value="QKV19494.1"/>
    <property type="molecule type" value="Genomic_DNA"/>
</dbReference>
<name>A0A6N1VF69_9HYPH</name>
<dbReference type="AlphaFoldDB" id="A0A6N1VF69"/>
<evidence type="ECO:0000313" key="2">
    <source>
        <dbReference type="Proteomes" id="UP000509367"/>
    </source>
</evidence>
<evidence type="ECO:0000313" key="1">
    <source>
        <dbReference type="EMBL" id="QKV19494.1"/>
    </source>
</evidence>
<sequence>MTKPAISSADIRRICGDMPDWKVAAIQAAGGDINDLKQAVAWSTGDDETTPLRHLPPGSPAASIYAVLIAGEEEEDDRAPR</sequence>
<organism evidence="1 2">
    <name type="scientific">Oricola thermophila</name>
    <dbReference type="NCBI Taxonomy" id="2742145"/>
    <lineage>
        <taxon>Bacteria</taxon>
        <taxon>Pseudomonadati</taxon>
        <taxon>Pseudomonadota</taxon>
        <taxon>Alphaproteobacteria</taxon>
        <taxon>Hyphomicrobiales</taxon>
        <taxon>Ahrensiaceae</taxon>
        <taxon>Oricola</taxon>
    </lineage>
</organism>
<accession>A0A6N1VF69</accession>
<dbReference type="RefSeq" id="WP_175277386.1">
    <property type="nucleotide sequence ID" value="NZ_CP054836.1"/>
</dbReference>
<keyword evidence="2" id="KW-1185">Reference proteome</keyword>
<reference evidence="1 2" key="1">
    <citation type="submission" date="2020-06" db="EMBL/GenBank/DDBJ databases">
        <title>Oricola thermophila sp. nov. isolated from a tidal sediments.</title>
        <authorList>
            <person name="Kwon K.K."/>
            <person name="Yang S.-H."/>
            <person name="Park M.-J."/>
        </authorList>
    </citation>
    <scope>NUCLEOTIDE SEQUENCE [LARGE SCALE GENOMIC DNA]</scope>
    <source>
        <strain evidence="1 2">MEBiC13590</strain>
    </source>
</reference>